<dbReference type="FunCoup" id="A0A6L2QBK9">
    <property type="interactions" value="40"/>
</dbReference>
<feature type="compositionally biased region" description="Basic and acidic residues" evidence="1">
    <location>
        <begin position="1297"/>
        <end position="1309"/>
    </location>
</feature>
<keyword evidence="3" id="KW-1185">Reference proteome</keyword>
<feature type="compositionally biased region" description="Low complexity" evidence="1">
    <location>
        <begin position="1334"/>
        <end position="1349"/>
    </location>
</feature>
<dbReference type="OrthoDB" id="6107953at2759"/>
<feature type="compositionally biased region" description="Low complexity" evidence="1">
    <location>
        <begin position="1538"/>
        <end position="1557"/>
    </location>
</feature>
<feature type="compositionally biased region" description="Acidic residues" evidence="1">
    <location>
        <begin position="943"/>
        <end position="952"/>
    </location>
</feature>
<comment type="caution">
    <text evidence="2">The sequence shown here is derived from an EMBL/GenBank/DDBJ whole genome shotgun (WGS) entry which is preliminary data.</text>
</comment>
<feature type="compositionally biased region" description="Polar residues" evidence="1">
    <location>
        <begin position="1409"/>
        <end position="1443"/>
    </location>
</feature>
<feature type="compositionally biased region" description="Polar residues" evidence="1">
    <location>
        <begin position="468"/>
        <end position="478"/>
    </location>
</feature>
<feature type="region of interest" description="Disordered" evidence="1">
    <location>
        <begin position="597"/>
        <end position="645"/>
    </location>
</feature>
<evidence type="ECO:0000256" key="1">
    <source>
        <dbReference type="SAM" id="MobiDB-lite"/>
    </source>
</evidence>
<feature type="compositionally biased region" description="Basic and acidic residues" evidence="1">
    <location>
        <begin position="1444"/>
        <end position="1455"/>
    </location>
</feature>
<evidence type="ECO:0000313" key="3">
    <source>
        <dbReference type="Proteomes" id="UP000502823"/>
    </source>
</evidence>
<feature type="compositionally biased region" description="Basic and acidic residues" evidence="1">
    <location>
        <begin position="1084"/>
        <end position="1100"/>
    </location>
</feature>
<feature type="region of interest" description="Disordered" evidence="1">
    <location>
        <begin position="669"/>
        <end position="693"/>
    </location>
</feature>
<feature type="compositionally biased region" description="Polar residues" evidence="1">
    <location>
        <begin position="1151"/>
        <end position="1170"/>
    </location>
</feature>
<feature type="compositionally biased region" description="Pro residues" evidence="1">
    <location>
        <begin position="228"/>
        <end position="271"/>
    </location>
</feature>
<feature type="region of interest" description="Disordered" evidence="1">
    <location>
        <begin position="63"/>
        <end position="113"/>
    </location>
</feature>
<feature type="compositionally biased region" description="Polar residues" evidence="1">
    <location>
        <begin position="1247"/>
        <end position="1269"/>
    </location>
</feature>
<feature type="region of interest" description="Disordered" evidence="1">
    <location>
        <begin position="1151"/>
        <end position="1181"/>
    </location>
</feature>
<feature type="compositionally biased region" description="Low complexity" evidence="1">
    <location>
        <begin position="416"/>
        <end position="441"/>
    </location>
</feature>
<evidence type="ECO:0000313" key="2">
    <source>
        <dbReference type="EMBL" id="GFG40478.1"/>
    </source>
</evidence>
<dbReference type="EMBL" id="BLKM01002183">
    <property type="protein sequence ID" value="GFG40478.1"/>
    <property type="molecule type" value="Genomic_DNA"/>
</dbReference>
<feature type="compositionally biased region" description="Acidic residues" evidence="1">
    <location>
        <begin position="1374"/>
        <end position="1385"/>
    </location>
</feature>
<feature type="region of interest" description="Disordered" evidence="1">
    <location>
        <begin position="1712"/>
        <end position="1748"/>
    </location>
</feature>
<feature type="compositionally biased region" description="Low complexity" evidence="1">
    <location>
        <begin position="455"/>
        <end position="465"/>
    </location>
</feature>
<feature type="compositionally biased region" description="Polar residues" evidence="1">
    <location>
        <begin position="387"/>
        <end position="405"/>
    </location>
</feature>
<feature type="compositionally biased region" description="Basic and acidic residues" evidence="1">
    <location>
        <begin position="1386"/>
        <end position="1395"/>
    </location>
</feature>
<feature type="compositionally biased region" description="Low complexity" evidence="1">
    <location>
        <begin position="337"/>
        <end position="346"/>
    </location>
</feature>
<feature type="compositionally biased region" description="Acidic residues" evidence="1">
    <location>
        <begin position="1322"/>
        <end position="1332"/>
    </location>
</feature>
<sequence>MASATGMKVDPNDPNVKRLVYNMYRGMLGTYNNKANDIIGALPKEMVREDQGIARQLESMIRQSSQLSGGGSTPSPGPPSATVSGDGVNCSSNAAPSFPAPPPPPPAPGLIPTVRLSTEIPDTRGGAGYEPPAAIQNAMMTKDKKPFTYTPGGLDLSQIRSPRMQRRITRNANAEGVSDQPQAQGSKTSPLVQPSPQGPLPPSALAAMQPQMAVPVFPTGAVPLQTTPAPPPPPPPPAPPPKPKAPPVSPPVVRPVQNPEPPQPKTPPVSPPVQFQNEPGSIYVPPVTSRSQVGSLYIPPINNTSQQEPAVTSPQRQQTPASPLPTLNKAPTPWMSQHQRQQQQHQSIPAWVTREELQQPVGTTHIIPIQASRATPSVEGRSEPVQPVQSSQTKPQQQAAVNQPHTRIIPIQIEGSSTNINNTSNTSNQTKQQMSSQQQKKPVYVHNKFNPPTTPQTSVPVSPAPYNHSENQSELNSRQYQHQQSWGSSGSNGGPTQSRSFRVLQKITDTDNSESDAPLQEYGPPNSGGGEYNSQGVPLQQLRKLQLSEDDRALMNKFRAQVDEDTFLHTESDPRYRGAAIPSRAFRMLQNMTDGTADYSEQVPRGPAVARGPQARPVSVQHAPSVDGTPQTYVPPSEQQVPEPRKYTGGAIPSRSFRILQAMTAPENCATVSSSDGRETPTSLTHQGHDGNSRGQWARYDPAYWGPEAWWGFYPSPIPDMLENSEQYWNPYSAMYAYMAEVNAAYGFTPIPYPSVYSSHAFTPARSARYPQGGSSDSDECSGYSSTDEMAYYGANFAHGMVPMMNDQGGVPMSLYGMPPAQNTPSIVAHQTSKKEDSLEKINASNSLKAENANGKEVKVEAVNSPWLESTVPRSPSSIDLDAYETAESEKCSDKDGATTDSDTEVEEEKDHKDKFGSGQLKTIRSVSDINLCKNEIGSDVHDSEEETDDDNNVQVEDKGHFPEEQECIPHQLSVIYEDSEHSDAESVNRGGRAGGRCPTRTGSSITTSEDGDSSTTLDNGDDDSDGDFDIVDGESSTVTVRLPLKLKFSRSENDEEVTTVIVGDSQVKRQEITDTATTTVTEEGAHVKDQQEKNPKQEERQEIVMAEKEERSCTDISVTLCFPSKANSSQRVEEWRQDTSQYTGGNFINMHSNSVAPCSNSLSKNYSKNTAKKQSKTASDAFQQTAVDEADVYETAESDSDVSVCLSLPLRKQSQRGSGFESISNISEEEDEEDGKASSHCEDDSSSTTSIQTVRLTSGSQGRSSGSEIETAVTADEGDENAVSKSDCSITNCHTDVNERENAVDSNKKYGKAQIENKESESEDDDEEDSSESSKTSASSKSCVSNKEICSKEGRKNSVASLLNENTAHDMEMDNEENDSEESDESHNDKEQDIIQKIYDMCTESEEVSQSNIKQRNLTASQDKMSECNGEQNAATSTQQLGRNEKQQSSKSQEESEEDDSGVTSDLSRPISDADTESEPSRGEQSRMMKCQRASTHSRLFKLLQDECGKSDDEAEEGAAMKSRREHLTLPLCNTNASDPDSLSSSSGVTSPASPTVTDRLVKELVQSLLQRKKGRRLKKLPLAKLHAAALRILQEDMDPYDTGSSEDSPGNHAYLLSAHRQGPHHSNNTANYPMPPQQVMYGDNYYDYCDYYDSWANAASYYGNNACSGFEYDIMPSRAFKLLSEHAQPRGFSSGIINGLWAKCPRIPSSKNVHKHLTNDSDETDPDPRSYPAPPSQSAPASARAT</sequence>
<feature type="region of interest" description="Disordered" evidence="1">
    <location>
        <begin position="1513"/>
        <end position="1557"/>
    </location>
</feature>
<feature type="compositionally biased region" description="Polar residues" evidence="1">
    <location>
        <begin position="670"/>
        <end position="686"/>
    </location>
</feature>
<gene>
    <name evidence="2" type="ORF">Cfor_06490</name>
</gene>
<protein>
    <submittedName>
        <fullName evidence="2">Uncharacterized protein</fullName>
    </submittedName>
</protein>
<feature type="compositionally biased region" description="Acidic residues" evidence="1">
    <location>
        <begin position="1020"/>
        <end position="1033"/>
    </location>
</feature>
<feature type="compositionally biased region" description="Polar residues" evidence="1">
    <location>
        <begin position="179"/>
        <end position="195"/>
    </location>
</feature>
<feature type="region of interest" description="Disordered" evidence="1">
    <location>
        <begin position="884"/>
        <end position="921"/>
    </location>
</feature>
<feature type="compositionally biased region" description="Basic and acidic residues" evidence="1">
    <location>
        <begin position="888"/>
        <end position="898"/>
    </location>
</feature>
<feature type="region of interest" description="Disordered" evidence="1">
    <location>
        <begin position="936"/>
        <end position="1037"/>
    </location>
</feature>
<feature type="region of interest" description="Disordered" evidence="1">
    <location>
        <begin position="145"/>
        <end position="347"/>
    </location>
</feature>
<proteinExistence type="predicted"/>
<feature type="compositionally biased region" description="Polar residues" evidence="1">
    <location>
        <begin position="301"/>
        <end position="321"/>
    </location>
</feature>
<dbReference type="Proteomes" id="UP000502823">
    <property type="component" value="Unassembled WGS sequence"/>
</dbReference>
<dbReference type="InParanoid" id="A0A6L2QBK9"/>
<feature type="compositionally biased region" description="Low complexity" evidence="1">
    <location>
        <begin position="479"/>
        <end position="489"/>
    </location>
</feature>
<feature type="compositionally biased region" description="Polar residues" evidence="1">
    <location>
        <begin position="628"/>
        <end position="640"/>
    </location>
</feature>
<name>A0A6L2QBK9_COPFO</name>
<feature type="region of interest" description="Disordered" evidence="1">
    <location>
        <begin position="1217"/>
        <end position="1495"/>
    </location>
</feature>
<feature type="region of interest" description="Disordered" evidence="1">
    <location>
        <begin position="1064"/>
        <end position="1100"/>
    </location>
</feature>
<feature type="compositionally biased region" description="Pro residues" evidence="1">
    <location>
        <begin position="98"/>
        <end position="109"/>
    </location>
</feature>
<feature type="region of interest" description="Disordered" evidence="1">
    <location>
        <begin position="362"/>
        <end position="535"/>
    </location>
</feature>
<organism evidence="2 3">
    <name type="scientific">Coptotermes formosanus</name>
    <name type="common">Formosan subterranean termite</name>
    <dbReference type="NCBI Taxonomy" id="36987"/>
    <lineage>
        <taxon>Eukaryota</taxon>
        <taxon>Metazoa</taxon>
        <taxon>Ecdysozoa</taxon>
        <taxon>Arthropoda</taxon>
        <taxon>Hexapoda</taxon>
        <taxon>Insecta</taxon>
        <taxon>Pterygota</taxon>
        <taxon>Neoptera</taxon>
        <taxon>Polyneoptera</taxon>
        <taxon>Dictyoptera</taxon>
        <taxon>Blattodea</taxon>
        <taxon>Blattoidea</taxon>
        <taxon>Termitoidae</taxon>
        <taxon>Rhinotermitidae</taxon>
        <taxon>Coptotermes</taxon>
    </lineage>
</organism>
<reference evidence="3" key="1">
    <citation type="submission" date="2020-01" db="EMBL/GenBank/DDBJ databases">
        <title>Draft genome sequence of the Termite Coptotermes fromosanus.</title>
        <authorList>
            <person name="Itakura S."/>
            <person name="Yosikawa Y."/>
            <person name="Umezawa K."/>
        </authorList>
    </citation>
    <scope>NUCLEOTIDE SEQUENCE [LARGE SCALE GENOMIC DNA]</scope>
</reference>
<feature type="compositionally biased region" description="Polar residues" evidence="1">
    <location>
        <begin position="1284"/>
        <end position="1296"/>
    </location>
</feature>
<accession>A0A6L2QBK9</accession>